<dbReference type="NCBIfam" id="TIGR03519">
    <property type="entry name" value="T9SS_PorP_fam"/>
    <property type="match status" value="1"/>
</dbReference>
<accession>A0A1W2A9B1</accession>
<dbReference type="RefSeq" id="WP_084061237.1">
    <property type="nucleotide sequence ID" value="NZ_FWXO01000002.1"/>
</dbReference>
<organism evidence="1 2">
    <name type="scientific">Cellulophaga tyrosinoxydans</name>
    <dbReference type="NCBI Taxonomy" id="504486"/>
    <lineage>
        <taxon>Bacteria</taxon>
        <taxon>Pseudomonadati</taxon>
        <taxon>Bacteroidota</taxon>
        <taxon>Flavobacteriia</taxon>
        <taxon>Flavobacteriales</taxon>
        <taxon>Flavobacteriaceae</taxon>
        <taxon>Cellulophaga</taxon>
    </lineage>
</organism>
<keyword evidence="2" id="KW-1185">Reference proteome</keyword>
<proteinExistence type="predicted"/>
<reference evidence="1 2" key="1">
    <citation type="submission" date="2017-04" db="EMBL/GenBank/DDBJ databases">
        <authorList>
            <person name="Afonso C.L."/>
            <person name="Miller P.J."/>
            <person name="Scott M.A."/>
            <person name="Spackman E."/>
            <person name="Goraichik I."/>
            <person name="Dimitrov K.M."/>
            <person name="Suarez D.L."/>
            <person name="Swayne D.E."/>
        </authorList>
    </citation>
    <scope>NUCLEOTIDE SEQUENCE [LARGE SCALE GENOMIC DNA]</scope>
    <source>
        <strain evidence="1 2">DSM 21164</strain>
    </source>
</reference>
<dbReference type="Proteomes" id="UP000192360">
    <property type="component" value="Unassembled WGS sequence"/>
</dbReference>
<dbReference type="Pfam" id="PF11751">
    <property type="entry name" value="PorP_SprF"/>
    <property type="match status" value="1"/>
</dbReference>
<gene>
    <name evidence="1" type="ORF">SAMN05660703_1907</name>
</gene>
<evidence type="ECO:0000313" key="1">
    <source>
        <dbReference type="EMBL" id="SMC57257.1"/>
    </source>
</evidence>
<protein>
    <submittedName>
        <fullName evidence="1">Type IX secretion system membrane protein, PorP/SprF family</fullName>
    </submittedName>
</protein>
<sequence>MKLRNYIKIILILALVMLPLFGTVTAQQDAQYTQYMYNTLAVNPAYAGSRGALSIAALHRSQWVGLDGAPTTQTFNIHSPISNKVGAGISIVNDEIGNGTNQDTYFDATFSYTVLTSENNKLSFGLKAGGHFLNIDFNKLRNFNPSTAPPGMETIDKKFSPNFGAGVYFHNERFYAGLSIPNFLETEHFDNSSGSTSYIGTERMNWYLISGYVFDLNYNLKLKPAILFKAVNGAPLQTDISATFLYNEKFSIGAGYRWDAAFSALVGFQISERFMAGLAYDRETSALGSKRFNDGSFEVFLRYEFKSRNRNALTPRFF</sequence>
<dbReference type="OrthoDB" id="1114455at2"/>
<dbReference type="AlphaFoldDB" id="A0A1W2A9B1"/>
<name>A0A1W2A9B1_9FLAO</name>
<dbReference type="STRING" id="504486.SAMN05660703_1907"/>
<evidence type="ECO:0000313" key="2">
    <source>
        <dbReference type="Proteomes" id="UP000192360"/>
    </source>
</evidence>
<dbReference type="InterPro" id="IPR019861">
    <property type="entry name" value="PorP/SprF_Bacteroidetes"/>
</dbReference>
<dbReference type="EMBL" id="FWXO01000002">
    <property type="protein sequence ID" value="SMC57257.1"/>
    <property type="molecule type" value="Genomic_DNA"/>
</dbReference>